<dbReference type="SUPFAM" id="SSF56601">
    <property type="entry name" value="beta-lactamase/transpeptidase-like"/>
    <property type="match status" value="1"/>
</dbReference>
<dbReference type="AlphaFoldDB" id="A0A917FUQ8"/>
<feature type="binding site" evidence="5">
    <location>
        <position position="239"/>
    </location>
    <ligand>
        <name>substrate</name>
    </ligand>
</feature>
<comment type="similarity">
    <text evidence="1 5">Belongs to the glutaminase family.</text>
</comment>
<comment type="catalytic activity">
    <reaction evidence="4 5">
        <text>L-glutamine + H2O = L-glutamate + NH4(+)</text>
        <dbReference type="Rhea" id="RHEA:15889"/>
        <dbReference type="ChEBI" id="CHEBI:15377"/>
        <dbReference type="ChEBI" id="CHEBI:28938"/>
        <dbReference type="ChEBI" id="CHEBI:29985"/>
        <dbReference type="ChEBI" id="CHEBI:58359"/>
        <dbReference type="EC" id="3.5.1.2"/>
    </reaction>
</comment>
<keyword evidence="5" id="KW-0007">Acetylation</keyword>
<keyword evidence="7" id="KW-1185">Reference proteome</keyword>
<feature type="binding site" evidence="5">
    <location>
        <position position="64"/>
    </location>
    <ligand>
        <name>substrate</name>
    </ligand>
</feature>
<dbReference type="NCBIfam" id="TIGR03814">
    <property type="entry name" value="Gln_ase"/>
    <property type="match status" value="1"/>
</dbReference>
<proteinExistence type="inferred from homology"/>
<dbReference type="Gene3D" id="3.40.710.10">
    <property type="entry name" value="DD-peptidase/beta-lactamase superfamily"/>
    <property type="match status" value="1"/>
</dbReference>
<sequence>MQQELTNKLQQLYEDALSTCQQGSPADYIPALAKANAQLFAVSIASQQLTTQLGDSTERFTLQSIVKVISFMVATEARGVEEVMHYVDLEPTGDAFNSMIRLESSKPGKPFNPMINAGAITIASLLHGTTPNEKVDTVLDFLEQLLHKRPSINGEVFLSEFDTAHRNRAIAYHLKANGFIVGDVETALKAYLLLCSIEVTTQDLAKMGLFLATDGEGAPFISPHILKITKALMMTCGMYNASGKVAAFIGIPAKSGVSGGVLACLKDATIEGHHGAIGIGLFSPAIDDVGNSVASMHMLKQLADHYHLSYF</sequence>
<dbReference type="Pfam" id="PF04960">
    <property type="entry name" value="Glutaminase"/>
    <property type="match status" value="1"/>
</dbReference>
<dbReference type="EC" id="3.5.1.2" evidence="2 5"/>
<dbReference type="HAMAP" id="MF_00313">
    <property type="entry name" value="Glutaminase"/>
    <property type="match status" value="1"/>
</dbReference>
<feature type="binding site" evidence="5">
    <location>
        <position position="160"/>
    </location>
    <ligand>
        <name>substrate</name>
    </ligand>
</feature>
<evidence type="ECO:0000256" key="1">
    <source>
        <dbReference type="ARBA" id="ARBA00011076"/>
    </source>
</evidence>
<feature type="binding site" evidence="5">
    <location>
        <position position="167"/>
    </location>
    <ligand>
        <name>substrate</name>
    </ligand>
</feature>
<dbReference type="GO" id="GO:0006543">
    <property type="term" value="P:L-glutamine catabolic process"/>
    <property type="evidence" value="ECO:0007669"/>
    <property type="project" value="TreeGrafter"/>
</dbReference>
<gene>
    <name evidence="6" type="primary">glsA2</name>
    <name evidence="5" type="synonym">glsA</name>
    <name evidence="6" type="ORF">GCM10007425_01190</name>
</gene>
<reference evidence="6" key="2">
    <citation type="submission" date="2020-09" db="EMBL/GenBank/DDBJ databases">
        <authorList>
            <person name="Sun Q."/>
            <person name="Zhou Y."/>
        </authorList>
    </citation>
    <scope>NUCLEOTIDE SEQUENCE</scope>
    <source>
        <strain evidence="6">CGMCC 1.15760</strain>
    </source>
</reference>
<evidence type="ECO:0000256" key="4">
    <source>
        <dbReference type="ARBA" id="ARBA00049534"/>
    </source>
</evidence>
<dbReference type="InterPro" id="IPR015868">
    <property type="entry name" value="Glutaminase"/>
</dbReference>
<dbReference type="GO" id="GO:0006537">
    <property type="term" value="P:glutamate biosynthetic process"/>
    <property type="evidence" value="ECO:0007669"/>
    <property type="project" value="TreeGrafter"/>
</dbReference>
<feature type="binding site" evidence="5">
    <location>
        <position position="257"/>
    </location>
    <ligand>
        <name>substrate</name>
    </ligand>
</feature>
<feature type="binding site" evidence="5">
    <location>
        <position position="116"/>
    </location>
    <ligand>
        <name>substrate</name>
    </ligand>
</feature>
<dbReference type="InterPro" id="IPR012338">
    <property type="entry name" value="Beta-lactam/transpept-like"/>
</dbReference>
<reference evidence="6" key="1">
    <citation type="journal article" date="2014" name="Int. J. Syst. Evol. Microbiol.">
        <title>Complete genome sequence of Corynebacterium casei LMG S-19264T (=DSM 44701T), isolated from a smear-ripened cheese.</title>
        <authorList>
            <consortium name="US DOE Joint Genome Institute (JGI-PGF)"/>
            <person name="Walter F."/>
            <person name="Albersmeier A."/>
            <person name="Kalinowski J."/>
            <person name="Ruckert C."/>
        </authorList>
    </citation>
    <scope>NUCLEOTIDE SEQUENCE</scope>
    <source>
        <strain evidence="6">CGMCC 1.15760</strain>
    </source>
</reference>
<evidence type="ECO:0000313" key="6">
    <source>
        <dbReference type="EMBL" id="GGG10655.1"/>
    </source>
</evidence>
<dbReference type="PANTHER" id="PTHR12544">
    <property type="entry name" value="GLUTAMINASE"/>
    <property type="match status" value="1"/>
</dbReference>
<keyword evidence="3 5" id="KW-0378">Hydrolase</keyword>
<feature type="binding site" evidence="5">
    <location>
        <position position="191"/>
    </location>
    <ligand>
        <name>substrate</name>
    </ligand>
</feature>
<dbReference type="Proteomes" id="UP000616608">
    <property type="component" value="Unassembled WGS sequence"/>
</dbReference>
<evidence type="ECO:0000256" key="3">
    <source>
        <dbReference type="ARBA" id="ARBA00022801"/>
    </source>
</evidence>
<comment type="caution">
    <text evidence="6">The sequence shown here is derived from an EMBL/GenBank/DDBJ whole genome shotgun (WGS) entry which is preliminary data.</text>
</comment>
<dbReference type="GO" id="GO:0004359">
    <property type="term" value="F:glutaminase activity"/>
    <property type="evidence" value="ECO:0007669"/>
    <property type="project" value="UniProtKB-UniRule"/>
</dbReference>
<dbReference type="PANTHER" id="PTHR12544:SF32">
    <property type="entry name" value="GLUTAMINASE 1"/>
    <property type="match status" value="1"/>
</dbReference>
<evidence type="ECO:0000256" key="5">
    <source>
        <dbReference type="HAMAP-Rule" id="MF_00313"/>
    </source>
</evidence>
<evidence type="ECO:0000256" key="2">
    <source>
        <dbReference type="ARBA" id="ARBA00012918"/>
    </source>
</evidence>
<dbReference type="EMBL" id="BMJT01000001">
    <property type="protein sequence ID" value="GGG10655.1"/>
    <property type="molecule type" value="Genomic_DNA"/>
</dbReference>
<comment type="subunit">
    <text evidence="5">Homotetramer.</text>
</comment>
<evidence type="ECO:0000313" key="7">
    <source>
        <dbReference type="Proteomes" id="UP000616608"/>
    </source>
</evidence>
<organism evidence="6 7">
    <name type="scientific">Lysinibacillus alkalisoli</name>
    <dbReference type="NCBI Taxonomy" id="1911548"/>
    <lineage>
        <taxon>Bacteria</taxon>
        <taxon>Bacillati</taxon>
        <taxon>Bacillota</taxon>
        <taxon>Bacilli</taxon>
        <taxon>Bacillales</taxon>
        <taxon>Bacillaceae</taxon>
        <taxon>Lysinibacillus</taxon>
    </lineage>
</organism>
<protein>
    <recommendedName>
        <fullName evidence="2 5">Glutaminase</fullName>
        <ecNumber evidence="2 5">3.5.1.2</ecNumber>
    </recommendedName>
</protein>
<dbReference type="RefSeq" id="WP_188613071.1">
    <property type="nucleotide sequence ID" value="NZ_BMJT01000001.1"/>
</dbReference>
<name>A0A917FUQ8_9BACI</name>
<accession>A0A917FUQ8</accession>